<evidence type="ECO:0000259" key="1">
    <source>
        <dbReference type="PROSITE" id="PS50181"/>
    </source>
</evidence>
<name>A0AAI8YRL1_9PEZI</name>
<dbReference type="Proteomes" id="UP001296104">
    <property type="component" value="Unassembled WGS sequence"/>
</dbReference>
<keyword evidence="3" id="KW-1185">Reference proteome</keyword>
<gene>
    <name evidence="2" type="ORF">LECACI_7A000670</name>
</gene>
<dbReference type="EMBL" id="CAVMBE010000002">
    <property type="protein sequence ID" value="CAK3788672.1"/>
    <property type="molecule type" value="Genomic_DNA"/>
</dbReference>
<accession>A0AAI8YRL1</accession>
<protein>
    <recommendedName>
        <fullName evidence="1">F-box domain-containing protein</fullName>
    </recommendedName>
</protein>
<dbReference type="AlphaFoldDB" id="A0AAI8YRL1"/>
<feature type="domain" description="F-box" evidence="1">
    <location>
        <begin position="2"/>
        <end position="46"/>
    </location>
</feature>
<evidence type="ECO:0000313" key="2">
    <source>
        <dbReference type="EMBL" id="CAK3788672.1"/>
    </source>
</evidence>
<evidence type="ECO:0000313" key="3">
    <source>
        <dbReference type="Proteomes" id="UP001296104"/>
    </source>
</evidence>
<dbReference type="InterPro" id="IPR001810">
    <property type="entry name" value="F-box_dom"/>
</dbReference>
<dbReference type="PROSITE" id="PS50181">
    <property type="entry name" value="FBOX"/>
    <property type="match status" value="1"/>
</dbReference>
<sequence>MPKTLEDLQSELLELVAQTLAKTDLSNLRQVSRECYVKTDRVWASAHFTTLRLVLGFDQSLQRGLEISRNHQFGRLVRDIKILTDRFDGGEDIADATTMLEGQHIWRFFEVQYSQIEMKKYGRDLLFLGTIFSGLENARTMRIATATVKDAGEDDEPLVVGFPHCHALLDVPTGSSSYSLTTIFDALCFSQLRISCLQIDSNDMMLNMIGCMSERQYELCLSVFEHLKILSLKFVVGVEDHVNWYFGVDELLGAALESVNRLEQLTVDFRTYPRDDEPSELS</sequence>
<organism evidence="2 3">
    <name type="scientific">Lecanosticta acicola</name>
    <dbReference type="NCBI Taxonomy" id="111012"/>
    <lineage>
        <taxon>Eukaryota</taxon>
        <taxon>Fungi</taxon>
        <taxon>Dikarya</taxon>
        <taxon>Ascomycota</taxon>
        <taxon>Pezizomycotina</taxon>
        <taxon>Dothideomycetes</taxon>
        <taxon>Dothideomycetidae</taxon>
        <taxon>Mycosphaerellales</taxon>
        <taxon>Mycosphaerellaceae</taxon>
        <taxon>Lecanosticta</taxon>
    </lineage>
</organism>
<proteinExistence type="predicted"/>
<reference evidence="2" key="1">
    <citation type="submission" date="2023-11" db="EMBL/GenBank/DDBJ databases">
        <authorList>
            <person name="Alioto T."/>
            <person name="Alioto T."/>
            <person name="Gomez Garrido J."/>
        </authorList>
    </citation>
    <scope>NUCLEOTIDE SEQUENCE</scope>
</reference>
<comment type="caution">
    <text evidence="2">The sequence shown here is derived from an EMBL/GenBank/DDBJ whole genome shotgun (WGS) entry which is preliminary data.</text>
</comment>